<dbReference type="EMBL" id="AWFF01000087">
    <property type="protein sequence ID" value="KCZ51365.1"/>
    <property type="molecule type" value="Genomic_DNA"/>
</dbReference>
<dbReference type="AlphaFoldDB" id="A0A062U5E5"/>
<dbReference type="Pfam" id="PF00300">
    <property type="entry name" value="His_Phos_1"/>
    <property type="match status" value="1"/>
</dbReference>
<organism evidence="1 2">
    <name type="scientific">Hyphomonas beringensis</name>
    <dbReference type="NCBI Taxonomy" id="1280946"/>
    <lineage>
        <taxon>Bacteria</taxon>
        <taxon>Pseudomonadati</taxon>
        <taxon>Pseudomonadota</taxon>
        <taxon>Alphaproteobacteria</taxon>
        <taxon>Hyphomonadales</taxon>
        <taxon>Hyphomonadaceae</taxon>
        <taxon>Hyphomonas</taxon>
    </lineage>
</organism>
<accession>A0A062U5E5</accession>
<dbReference type="InterPro" id="IPR029033">
    <property type="entry name" value="His_PPase_superfam"/>
</dbReference>
<dbReference type="InterPro" id="IPR013078">
    <property type="entry name" value="His_Pase_superF_clade-1"/>
</dbReference>
<evidence type="ECO:0000313" key="2">
    <source>
        <dbReference type="Proteomes" id="UP000027037"/>
    </source>
</evidence>
<reference evidence="1 2" key="1">
    <citation type="journal article" date="2014" name="Antonie Van Leeuwenhoek">
        <title>Hyphomonas beringensis sp. nov. and Hyphomonas chukchiensis sp. nov., isolated from surface seawater of the Bering Sea and Chukchi Sea.</title>
        <authorList>
            <person name="Li C."/>
            <person name="Lai Q."/>
            <person name="Li G."/>
            <person name="Dong C."/>
            <person name="Wang J."/>
            <person name="Liao Y."/>
            <person name="Shao Z."/>
        </authorList>
    </citation>
    <scope>NUCLEOTIDE SEQUENCE [LARGE SCALE GENOMIC DNA]</scope>
    <source>
        <strain evidence="1 2">25B14_1</strain>
    </source>
</reference>
<dbReference type="Gene3D" id="3.40.50.1240">
    <property type="entry name" value="Phosphoglycerate mutase-like"/>
    <property type="match status" value="1"/>
</dbReference>
<comment type="caution">
    <text evidence="1">The sequence shown here is derived from an EMBL/GenBank/DDBJ whole genome shotgun (WGS) entry which is preliminary data.</text>
</comment>
<dbReference type="Proteomes" id="UP000027037">
    <property type="component" value="Unassembled WGS sequence"/>
</dbReference>
<protein>
    <recommendedName>
        <fullName evidence="3">Phosphoglycerate mutase</fullName>
    </recommendedName>
</protein>
<dbReference type="STRING" id="1280946.HY29_05730"/>
<keyword evidence="2" id="KW-1185">Reference proteome</keyword>
<proteinExistence type="predicted"/>
<gene>
    <name evidence="1" type="ORF">HY29_05730</name>
</gene>
<evidence type="ECO:0008006" key="3">
    <source>
        <dbReference type="Google" id="ProtNLM"/>
    </source>
</evidence>
<name>A0A062U5E5_9PROT</name>
<dbReference type="SUPFAM" id="SSF53254">
    <property type="entry name" value="Phosphoglycerate mutase-like"/>
    <property type="match status" value="1"/>
</dbReference>
<sequence length="200" mass="22569">MAMPDPTSTERKRGPIIVSRHGRPALDRTAGPRLNWREYRDWWDRYEAGALAEGQVAPEALKKAVADADLVFASARLRAQQTAARAAPHMQAQYDAVFNEAPLPPPLLPGVRYLPKTWNILARAAWLNGHALDGESVKAARQRAAQAAQKLHDASEDTKVYLAAHGWFNRMLRPELKKLGWKCAYDGGDSYWSFRVYEYR</sequence>
<dbReference type="RefSeq" id="WP_034798966.1">
    <property type="nucleotide sequence ID" value="NZ_AWFF01000087.1"/>
</dbReference>
<dbReference type="PATRIC" id="fig|1280946.3.peg.3243"/>
<evidence type="ECO:0000313" key="1">
    <source>
        <dbReference type="EMBL" id="KCZ51365.1"/>
    </source>
</evidence>
<dbReference type="eggNOG" id="COG0406">
    <property type="taxonomic scope" value="Bacteria"/>
</dbReference>